<dbReference type="PANTHER" id="PTHR42760:SF40">
    <property type="entry name" value="3-OXOACYL-[ACYL-CARRIER-PROTEIN] REDUCTASE, CHLOROPLASTIC"/>
    <property type="match status" value="1"/>
</dbReference>
<accession>A0A0J6SLL3</accession>
<dbReference type="AlphaFoldDB" id="A0A0J6SLL3"/>
<protein>
    <submittedName>
        <fullName evidence="2">Oxidoreductase</fullName>
    </submittedName>
</protein>
<dbReference type="Gene3D" id="3.40.50.720">
    <property type="entry name" value="NAD(P)-binding Rossmann-like Domain"/>
    <property type="match status" value="1"/>
</dbReference>
<dbReference type="RefSeq" id="WP_048452877.1">
    <property type="nucleotide sequence ID" value="NZ_JBNNPJ010000029.1"/>
</dbReference>
<comment type="caution">
    <text evidence="2">The sequence shown here is derived from an EMBL/GenBank/DDBJ whole genome shotgun (WGS) entry which is preliminary data.</text>
</comment>
<dbReference type="GO" id="GO:0030497">
    <property type="term" value="P:fatty acid elongation"/>
    <property type="evidence" value="ECO:0007669"/>
    <property type="project" value="TreeGrafter"/>
</dbReference>
<evidence type="ECO:0000313" key="2">
    <source>
        <dbReference type="EMBL" id="KMO36095.1"/>
    </source>
</evidence>
<dbReference type="PRINTS" id="PR00081">
    <property type="entry name" value="GDHRDH"/>
</dbReference>
<dbReference type="PATRIC" id="fig|1187852.3.peg.1708"/>
<gene>
    <name evidence="2" type="ORF">VQ03_21190</name>
</gene>
<dbReference type="InterPro" id="IPR036291">
    <property type="entry name" value="NAD(P)-bd_dom_sf"/>
</dbReference>
<dbReference type="SUPFAM" id="SSF51735">
    <property type="entry name" value="NAD(P)-binding Rossmann-fold domains"/>
    <property type="match status" value="1"/>
</dbReference>
<comment type="similarity">
    <text evidence="1">Belongs to the short-chain dehydrogenases/reductases (SDR) family.</text>
</comment>
<dbReference type="EMBL" id="LABZ01000154">
    <property type="protein sequence ID" value="KMO36095.1"/>
    <property type="molecule type" value="Genomic_DNA"/>
</dbReference>
<dbReference type="PROSITE" id="PS00061">
    <property type="entry name" value="ADH_SHORT"/>
    <property type="match status" value="1"/>
</dbReference>
<dbReference type="Pfam" id="PF13561">
    <property type="entry name" value="adh_short_C2"/>
    <property type="match status" value="1"/>
</dbReference>
<dbReference type="PRINTS" id="PR00080">
    <property type="entry name" value="SDRFAMILY"/>
</dbReference>
<dbReference type="PANTHER" id="PTHR42760">
    <property type="entry name" value="SHORT-CHAIN DEHYDROGENASES/REDUCTASES FAMILY MEMBER"/>
    <property type="match status" value="1"/>
</dbReference>
<dbReference type="GO" id="GO:0016616">
    <property type="term" value="F:oxidoreductase activity, acting on the CH-OH group of donors, NAD or NADP as acceptor"/>
    <property type="evidence" value="ECO:0007669"/>
    <property type="project" value="TreeGrafter"/>
</dbReference>
<evidence type="ECO:0000313" key="3">
    <source>
        <dbReference type="Proteomes" id="UP000036449"/>
    </source>
</evidence>
<reference evidence="2 3" key="1">
    <citation type="submission" date="2015-03" db="EMBL/GenBank/DDBJ databases">
        <title>Genome sequencing of Methylobacterium tarhaniae DSM 25844.</title>
        <authorList>
            <person name="Chaudhry V."/>
            <person name="Patil P.B."/>
        </authorList>
    </citation>
    <scope>NUCLEOTIDE SEQUENCE [LARGE SCALE GENOMIC DNA]</scope>
    <source>
        <strain evidence="2 3">DSM 25844</strain>
    </source>
</reference>
<organism evidence="2 3">
    <name type="scientific">Methylobacterium tarhaniae</name>
    <dbReference type="NCBI Taxonomy" id="1187852"/>
    <lineage>
        <taxon>Bacteria</taxon>
        <taxon>Pseudomonadati</taxon>
        <taxon>Pseudomonadota</taxon>
        <taxon>Alphaproteobacteria</taxon>
        <taxon>Hyphomicrobiales</taxon>
        <taxon>Methylobacteriaceae</taxon>
        <taxon>Methylobacterium</taxon>
    </lineage>
</organism>
<keyword evidence="3" id="KW-1185">Reference proteome</keyword>
<dbReference type="FunFam" id="3.40.50.720:FF:000084">
    <property type="entry name" value="Short-chain dehydrogenase reductase"/>
    <property type="match status" value="1"/>
</dbReference>
<name>A0A0J6SLL3_9HYPH</name>
<evidence type="ECO:0000256" key="1">
    <source>
        <dbReference type="ARBA" id="ARBA00006484"/>
    </source>
</evidence>
<sequence length="252" mass="25748">MIHADLHGRCVLVTGGASGIGLAAVTLFARCGASVVLNHLAEDARGPEAAARLTAEGLKVQALAGNVSVPGEAEGMVARGIDALGGLDVLINNAGTPATTTPIAFTDLDAMTEDFWQTILSTNLIGPYRCAHAAAAALRQRKGAIVNTASVAGLGQRGSSIAYSASKAGLVNLTRSLARALAPDVRVNAVAPGLVETPWTENWPAERKAESVARTLLARMAKPEDIAQAMLFLAAGAAYVTGQTLVVDGGML</sequence>
<dbReference type="Proteomes" id="UP000036449">
    <property type="component" value="Unassembled WGS sequence"/>
</dbReference>
<dbReference type="InterPro" id="IPR002347">
    <property type="entry name" value="SDR_fam"/>
</dbReference>
<dbReference type="InterPro" id="IPR020904">
    <property type="entry name" value="Sc_DH/Rdtase_CS"/>
</dbReference>
<proteinExistence type="inferred from homology"/>
<dbReference type="OrthoDB" id="198783at2"/>